<protein>
    <recommendedName>
        <fullName evidence="8">DDE Tnp4 domain-containing protein</fullName>
    </recommendedName>
</protein>
<evidence type="ECO:0000313" key="9">
    <source>
        <dbReference type="EMBL" id="JAV73690.1"/>
    </source>
</evidence>
<dbReference type="EMBL" id="GEZM01054395">
    <property type="protein sequence ID" value="JAV73681.1"/>
    <property type="molecule type" value="Transcribed_RNA"/>
</dbReference>
<dbReference type="EMBL" id="GEZM01054388">
    <property type="protein sequence ID" value="JAV73701.1"/>
    <property type="molecule type" value="Transcribed_RNA"/>
</dbReference>
<keyword evidence="5" id="KW-0479">Metal-binding</keyword>
<sequence>MDQDYLLLLHMLQQADERYQVNLRRRTLRDASNPMTMPESTFMSVFRLSRELAQDVIDELSPHLRQERGPTPIPIYLRILVALHFYGQGSYQKGVGKDYHLAMSQSSVSRCIAEVTDAINEVMVDRVNFPTTFQQKNAEKLKFAQILHGFPGIIGAIDCTHVAIQSPPVHHPEYPAIVFYNRKGYYSINTQIICSADLKILNVNARFPGSVHDSAIWTTSAIYQHLRDAYNNGDTGSWLIGDSGYPLQPWLMTPLGGQGLTPQEQRYNVIHKRCRNVIERLNGVLKGRFRCLLRHRTLHYSPLRAAKIINACCILHNLCIERRLENNEEWPNEEDEIVEDNFNNIPQQEQGNVLHIGRITRRRIIDNYIN</sequence>
<evidence type="ECO:0000259" key="8">
    <source>
        <dbReference type="Pfam" id="PF13359"/>
    </source>
</evidence>
<reference evidence="9" key="1">
    <citation type="journal article" date="2016" name="Sci. Rep.">
        <title>Molecular characterization of firefly nuptial gifts: a multi-omics approach sheds light on postcopulatory sexual selection.</title>
        <authorList>
            <person name="Al-Wathiqui N."/>
            <person name="Fallon T.R."/>
            <person name="South A."/>
            <person name="Weng J.K."/>
            <person name="Lewis S.M."/>
        </authorList>
    </citation>
    <scope>NUCLEOTIDE SEQUENCE</scope>
</reference>
<evidence type="ECO:0000313" key="10">
    <source>
        <dbReference type="EMBL" id="KAB0795114.1"/>
    </source>
</evidence>
<dbReference type="GO" id="GO:0004518">
    <property type="term" value="F:nuclease activity"/>
    <property type="evidence" value="ECO:0007669"/>
    <property type="project" value="UniProtKB-KW"/>
</dbReference>
<evidence type="ECO:0000256" key="3">
    <source>
        <dbReference type="ARBA" id="ARBA00006958"/>
    </source>
</evidence>
<dbReference type="EMBL" id="GEZM01054390">
    <property type="protein sequence ID" value="JAV73695.1"/>
    <property type="molecule type" value="Transcribed_RNA"/>
</dbReference>
<reference evidence="10" key="3">
    <citation type="submission" date="2019-08" db="EMBL/GenBank/DDBJ databases">
        <authorList>
            <consortium name="Photinus pyralis genome working group"/>
            <person name="Fallon T.R."/>
            <person name="Sander Lower S.E."/>
            <person name="Weng J.-K."/>
        </authorList>
    </citation>
    <scope>NUCLEOTIDE SEQUENCE</scope>
    <source>
        <strain evidence="10">1611_PpyrPB1</strain>
        <tissue evidence="10">Whole body</tissue>
    </source>
</reference>
<evidence type="ECO:0000256" key="6">
    <source>
        <dbReference type="ARBA" id="ARBA00022801"/>
    </source>
</evidence>
<dbReference type="PANTHER" id="PTHR22930">
    <property type="match status" value="1"/>
</dbReference>
<comment type="similarity">
    <text evidence="3">Belongs to the HARBI1 family.</text>
</comment>
<dbReference type="GO" id="GO:0016787">
    <property type="term" value="F:hydrolase activity"/>
    <property type="evidence" value="ECO:0007669"/>
    <property type="project" value="UniProtKB-KW"/>
</dbReference>
<dbReference type="EMBL" id="VVIM01000006">
    <property type="protein sequence ID" value="KAB0797187.1"/>
    <property type="molecule type" value="Genomic_DNA"/>
</dbReference>
<feature type="domain" description="DDE Tnp4" evidence="8">
    <location>
        <begin position="157"/>
        <end position="317"/>
    </location>
</feature>
<dbReference type="EMBL" id="GEZM01054393">
    <property type="protein sequence ID" value="JAV73687.1"/>
    <property type="molecule type" value="Transcribed_RNA"/>
</dbReference>
<dbReference type="EMBL" id="VVIM01000008">
    <property type="protein sequence ID" value="KAB0795114.1"/>
    <property type="molecule type" value="Genomic_DNA"/>
</dbReference>
<dbReference type="GO" id="GO:0005634">
    <property type="term" value="C:nucleus"/>
    <property type="evidence" value="ECO:0007669"/>
    <property type="project" value="UniProtKB-SubCell"/>
</dbReference>
<evidence type="ECO:0000313" key="12">
    <source>
        <dbReference type="EMBL" id="KAB0802700.1"/>
    </source>
</evidence>
<evidence type="ECO:0000256" key="7">
    <source>
        <dbReference type="ARBA" id="ARBA00023242"/>
    </source>
</evidence>
<keyword evidence="13" id="KW-1185">Reference proteome</keyword>
<evidence type="ECO:0000256" key="4">
    <source>
        <dbReference type="ARBA" id="ARBA00022722"/>
    </source>
</evidence>
<organism evidence="9">
    <name type="scientific">Photinus pyralis</name>
    <name type="common">Common eastern firefly</name>
    <name type="synonym">Lampyris pyralis</name>
    <dbReference type="NCBI Taxonomy" id="7054"/>
    <lineage>
        <taxon>Eukaryota</taxon>
        <taxon>Metazoa</taxon>
        <taxon>Ecdysozoa</taxon>
        <taxon>Arthropoda</taxon>
        <taxon>Hexapoda</taxon>
        <taxon>Insecta</taxon>
        <taxon>Pterygota</taxon>
        <taxon>Neoptera</taxon>
        <taxon>Endopterygota</taxon>
        <taxon>Coleoptera</taxon>
        <taxon>Polyphaga</taxon>
        <taxon>Elateriformia</taxon>
        <taxon>Elateroidea</taxon>
        <taxon>Lampyridae</taxon>
        <taxon>Lampyrinae</taxon>
        <taxon>Photinus</taxon>
    </lineage>
</organism>
<keyword evidence="7" id="KW-0539">Nucleus</keyword>
<evidence type="ECO:0000313" key="11">
    <source>
        <dbReference type="EMBL" id="KAB0797187.1"/>
    </source>
</evidence>
<dbReference type="AlphaFoldDB" id="A0A1Y1LMV8"/>
<reference evidence="10 13" key="2">
    <citation type="journal article" date="2018" name="Elife">
        <title>Firefly genomes illuminate parallel origins of bioluminescence in beetles.</title>
        <authorList>
            <person name="Fallon T.R."/>
            <person name="Lower S.E."/>
            <person name="Chang C.H."/>
            <person name="Bessho-Uehara M."/>
            <person name="Martin G.J."/>
            <person name="Bewick A.J."/>
            <person name="Behringer M."/>
            <person name="Debat H.J."/>
            <person name="Wong I."/>
            <person name="Day J.C."/>
            <person name="Suvorov A."/>
            <person name="Silva C.J."/>
            <person name="Stanger-Hall K.F."/>
            <person name="Hall D.W."/>
            <person name="Schmitz R.J."/>
            <person name="Nelson D.R."/>
            <person name="Lewis S.M."/>
            <person name="Shigenobu S."/>
            <person name="Bybee S.M."/>
            <person name="Larracuente A.M."/>
            <person name="Oba Y."/>
            <person name="Weng J.K."/>
        </authorList>
    </citation>
    <scope>NUCLEOTIDE SEQUENCE [LARGE SCALE GENOMIC DNA]</scope>
    <source>
        <strain evidence="10">1611_PpyrPB1</strain>
        <tissue evidence="10">Whole body</tissue>
    </source>
</reference>
<comment type="subcellular location">
    <subcellularLocation>
        <location evidence="2">Nucleus</location>
    </subcellularLocation>
</comment>
<dbReference type="InterPro" id="IPR045249">
    <property type="entry name" value="HARBI1-like"/>
</dbReference>
<dbReference type="PANTHER" id="PTHR22930:SF85">
    <property type="entry name" value="GH03217P-RELATED"/>
    <property type="match status" value="1"/>
</dbReference>
<gene>
    <name evidence="12" type="ORF">PPYR_04886</name>
    <name evidence="11" type="ORF">PPYR_08181</name>
    <name evidence="10" type="ORF">PPYR_11953</name>
</gene>
<dbReference type="OrthoDB" id="6767039at2759"/>
<evidence type="ECO:0000256" key="2">
    <source>
        <dbReference type="ARBA" id="ARBA00004123"/>
    </source>
</evidence>
<evidence type="ECO:0000256" key="1">
    <source>
        <dbReference type="ARBA" id="ARBA00001968"/>
    </source>
</evidence>
<evidence type="ECO:0000313" key="13">
    <source>
        <dbReference type="Proteomes" id="UP000327044"/>
    </source>
</evidence>
<dbReference type="EMBL" id="GEZM01054391">
    <property type="protein sequence ID" value="JAV73692.1"/>
    <property type="molecule type" value="Transcribed_RNA"/>
</dbReference>
<dbReference type="InParanoid" id="A0A1Y1LMV8"/>
<keyword evidence="4" id="KW-0540">Nuclease</keyword>
<comment type="cofactor">
    <cofactor evidence="1">
        <name>a divalent metal cation</name>
        <dbReference type="ChEBI" id="CHEBI:60240"/>
    </cofactor>
</comment>
<dbReference type="GO" id="GO:0046872">
    <property type="term" value="F:metal ion binding"/>
    <property type="evidence" value="ECO:0007669"/>
    <property type="project" value="UniProtKB-KW"/>
</dbReference>
<dbReference type="EMBL" id="VVIM01000002">
    <property type="protein sequence ID" value="KAB0802700.1"/>
    <property type="molecule type" value="Genomic_DNA"/>
</dbReference>
<dbReference type="Proteomes" id="UP000327044">
    <property type="component" value="Unassembled WGS sequence"/>
</dbReference>
<proteinExistence type="inferred from homology"/>
<dbReference type="Pfam" id="PF13359">
    <property type="entry name" value="DDE_Tnp_4"/>
    <property type="match status" value="1"/>
</dbReference>
<dbReference type="EMBL" id="GEZM01054392">
    <property type="protein sequence ID" value="JAV73690.1"/>
    <property type="molecule type" value="Transcribed_RNA"/>
</dbReference>
<name>A0A1Y1LMV8_PHOPY</name>
<accession>A0A1Y1LMV8</accession>
<dbReference type="InterPro" id="IPR027806">
    <property type="entry name" value="HARBI1_dom"/>
</dbReference>
<dbReference type="EMBL" id="GEZM01054394">
    <property type="protein sequence ID" value="JAV73684.1"/>
    <property type="molecule type" value="Transcribed_RNA"/>
</dbReference>
<keyword evidence="6" id="KW-0378">Hydrolase</keyword>
<evidence type="ECO:0000256" key="5">
    <source>
        <dbReference type="ARBA" id="ARBA00022723"/>
    </source>
</evidence>
<dbReference type="EMBL" id="GEZM01054389">
    <property type="protein sequence ID" value="JAV73700.1"/>
    <property type="molecule type" value="Transcribed_RNA"/>
</dbReference>